<protein>
    <recommendedName>
        <fullName evidence="2">RRP15-like protein</fullName>
    </recommendedName>
</protein>
<feature type="compositionally biased region" description="Basic and acidic residues" evidence="4">
    <location>
        <begin position="36"/>
        <end position="45"/>
    </location>
</feature>
<dbReference type="PANTHER" id="PTHR13245:SF14">
    <property type="entry name" value="RRP15-LIKE PROTEIN"/>
    <property type="match status" value="1"/>
</dbReference>
<dbReference type="Pfam" id="PF07890">
    <property type="entry name" value="Rrp15p"/>
    <property type="match status" value="1"/>
</dbReference>
<proteinExistence type="inferred from homology"/>
<dbReference type="GO" id="GO:0000460">
    <property type="term" value="P:maturation of 5.8S rRNA"/>
    <property type="evidence" value="ECO:0007669"/>
    <property type="project" value="TreeGrafter"/>
</dbReference>
<feature type="compositionally biased region" description="Polar residues" evidence="4">
    <location>
        <begin position="273"/>
        <end position="282"/>
    </location>
</feature>
<gene>
    <name evidence="5" type="ORF">SUZIE_108090</name>
</gene>
<keyword evidence="3" id="KW-0175">Coiled coil</keyword>
<dbReference type="AlphaFoldDB" id="A0AA41MEG1"/>
<dbReference type="PANTHER" id="PTHR13245">
    <property type="entry name" value="RRP15-LIKE PROTEIN"/>
    <property type="match status" value="1"/>
</dbReference>
<dbReference type="GO" id="GO:0030687">
    <property type="term" value="C:preribosome, large subunit precursor"/>
    <property type="evidence" value="ECO:0007669"/>
    <property type="project" value="TreeGrafter"/>
</dbReference>
<feature type="region of interest" description="Disordered" evidence="4">
    <location>
        <begin position="1"/>
        <end position="93"/>
    </location>
</feature>
<feature type="region of interest" description="Disordered" evidence="4">
    <location>
        <begin position="221"/>
        <end position="282"/>
    </location>
</feature>
<evidence type="ECO:0000313" key="6">
    <source>
        <dbReference type="Proteomes" id="UP001166674"/>
    </source>
</evidence>
<evidence type="ECO:0000256" key="2">
    <source>
        <dbReference type="ARBA" id="ARBA00017475"/>
    </source>
</evidence>
<evidence type="ECO:0000313" key="5">
    <source>
        <dbReference type="EMBL" id="MBZ3870468.1"/>
    </source>
</evidence>
<reference evidence="5" key="1">
    <citation type="submission" date="2020-03" db="EMBL/GenBank/DDBJ databases">
        <title>Studies in the Genomics of Life Span.</title>
        <authorList>
            <person name="Glass D."/>
        </authorList>
    </citation>
    <scope>NUCLEOTIDE SEQUENCE</scope>
    <source>
        <strain evidence="5">SUZIE</strain>
        <tissue evidence="5">Muscle</tissue>
    </source>
</reference>
<comment type="caution">
    <text evidence="5">The sequence shown here is derived from an EMBL/GenBank/DDBJ whole genome shotgun (WGS) entry which is preliminary data.</text>
</comment>
<evidence type="ECO:0000256" key="3">
    <source>
        <dbReference type="SAM" id="Coils"/>
    </source>
</evidence>
<dbReference type="EMBL" id="JAATJV010148900">
    <property type="protein sequence ID" value="MBZ3870468.1"/>
    <property type="molecule type" value="Genomic_DNA"/>
</dbReference>
<dbReference type="InterPro" id="IPR012459">
    <property type="entry name" value="Rrp15"/>
</dbReference>
<feature type="compositionally biased region" description="Acidic residues" evidence="4">
    <location>
        <begin position="64"/>
        <end position="85"/>
    </location>
</feature>
<keyword evidence="6" id="KW-1185">Reference proteome</keyword>
<feature type="compositionally biased region" description="Polar residues" evidence="4">
    <location>
        <begin position="1"/>
        <end position="10"/>
    </location>
</feature>
<dbReference type="GO" id="GO:0000470">
    <property type="term" value="P:maturation of LSU-rRNA"/>
    <property type="evidence" value="ECO:0007669"/>
    <property type="project" value="TreeGrafter"/>
</dbReference>
<name>A0AA41MEG1_SCICA</name>
<accession>A0AA41MEG1</accession>
<evidence type="ECO:0000256" key="4">
    <source>
        <dbReference type="SAM" id="MobiDB-lite"/>
    </source>
</evidence>
<feature type="coiled-coil region" evidence="3">
    <location>
        <begin position="112"/>
        <end position="144"/>
    </location>
</feature>
<sequence length="282" mass="31519">MAAAVQNSRVSAGKKLKNSLKKKKKMKMVARAVTSKLEDEVRDASDSGGSVGSYESEENHMSDDEAVEADNEDEVEPCDKEDENAAESNAGTNMGWADAMAKILNKKTPKSKSTILIKNKELEKEKEKLKLERLEKRKQLDKKREWEMMCRVKPDVVRDKETERNLQRIATRGVVQLFNAVQKHQKNVDEKVKEAGGSIRKHAKLISSVSKKDFISVLRGMDDKSSAGKNPKAKQTEVKSEEGPGWTILRDDFMMGASMKDWDKESDGPENSRPGSASDSDT</sequence>
<dbReference type="Proteomes" id="UP001166674">
    <property type="component" value="Unassembled WGS sequence"/>
</dbReference>
<feature type="compositionally biased region" description="Basic residues" evidence="4">
    <location>
        <begin position="12"/>
        <end position="28"/>
    </location>
</feature>
<organism evidence="5 6">
    <name type="scientific">Sciurus carolinensis</name>
    <name type="common">Eastern gray squirrel</name>
    <dbReference type="NCBI Taxonomy" id="30640"/>
    <lineage>
        <taxon>Eukaryota</taxon>
        <taxon>Metazoa</taxon>
        <taxon>Chordata</taxon>
        <taxon>Craniata</taxon>
        <taxon>Vertebrata</taxon>
        <taxon>Euteleostomi</taxon>
        <taxon>Mammalia</taxon>
        <taxon>Eutheria</taxon>
        <taxon>Euarchontoglires</taxon>
        <taxon>Glires</taxon>
        <taxon>Rodentia</taxon>
        <taxon>Sciuromorpha</taxon>
        <taxon>Sciuridae</taxon>
        <taxon>Sciurinae</taxon>
        <taxon>Sciurini</taxon>
        <taxon>Sciurus</taxon>
    </lineage>
</organism>
<evidence type="ECO:0000256" key="1">
    <source>
        <dbReference type="ARBA" id="ARBA00007462"/>
    </source>
</evidence>
<comment type="similarity">
    <text evidence="1">Belongs to the RRP15 family.</text>
</comment>